<evidence type="ECO:0000256" key="1">
    <source>
        <dbReference type="SAM" id="MobiDB-lite"/>
    </source>
</evidence>
<reference evidence="2 3" key="1">
    <citation type="submission" date="2024-11" db="EMBL/GenBank/DDBJ databases">
        <title>Chromosome-level genome assembly of Eucalyptus globulus Labill. provides insights into its genome evolution.</title>
        <authorList>
            <person name="Li X."/>
        </authorList>
    </citation>
    <scope>NUCLEOTIDE SEQUENCE [LARGE SCALE GENOMIC DNA]</scope>
    <source>
        <strain evidence="2">CL2024</strain>
        <tissue evidence="2">Fresh tender leaves</tissue>
    </source>
</reference>
<sequence length="180" mass="19626">MADGGFLVSISGGESSATRPIERETVDRGLRRGKLSVPRPTPISLRKVWLSKRKFLYRVNPFLEASPSSLPLRPLRPLGSHRRSSSIAGHDNTHALSTDHTGWGSSKTSKRPENYLSWLLASSGDPQLTSRIAPPPGRSSVSTVLRSVCFGCSEFVRFSFAGSDPQRHCLGHPAWTTSSS</sequence>
<feature type="region of interest" description="Disordered" evidence="1">
    <location>
        <begin position="77"/>
        <end position="109"/>
    </location>
</feature>
<dbReference type="EMBL" id="JBJKBG010000007">
    <property type="protein sequence ID" value="KAL3729855.1"/>
    <property type="molecule type" value="Genomic_DNA"/>
</dbReference>
<protein>
    <submittedName>
        <fullName evidence="2">Uncharacterized protein</fullName>
    </submittedName>
</protein>
<keyword evidence="3" id="KW-1185">Reference proteome</keyword>
<accession>A0ABD3K273</accession>
<dbReference type="AlphaFoldDB" id="A0ABD3K273"/>
<proteinExistence type="predicted"/>
<gene>
    <name evidence="2" type="ORF">ACJRO7_026924</name>
</gene>
<feature type="region of interest" description="Disordered" evidence="1">
    <location>
        <begin position="1"/>
        <end position="26"/>
    </location>
</feature>
<evidence type="ECO:0000313" key="2">
    <source>
        <dbReference type="EMBL" id="KAL3729855.1"/>
    </source>
</evidence>
<evidence type="ECO:0000313" key="3">
    <source>
        <dbReference type="Proteomes" id="UP001634007"/>
    </source>
</evidence>
<dbReference type="Proteomes" id="UP001634007">
    <property type="component" value="Unassembled WGS sequence"/>
</dbReference>
<comment type="caution">
    <text evidence="2">The sequence shown here is derived from an EMBL/GenBank/DDBJ whole genome shotgun (WGS) entry which is preliminary data.</text>
</comment>
<name>A0ABD3K273_EUCGL</name>
<organism evidence="2 3">
    <name type="scientific">Eucalyptus globulus</name>
    <name type="common">Tasmanian blue gum</name>
    <dbReference type="NCBI Taxonomy" id="34317"/>
    <lineage>
        <taxon>Eukaryota</taxon>
        <taxon>Viridiplantae</taxon>
        <taxon>Streptophyta</taxon>
        <taxon>Embryophyta</taxon>
        <taxon>Tracheophyta</taxon>
        <taxon>Spermatophyta</taxon>
        <taxon>Magnoliopsida</taxon>
        <taxon>eudicotyledons</taxon>
        <taxon>Gunneridae</taxon>
        <taxon>Pentapetalae</taxon>
        <taxon>rosids</taxon>
        <taxon>malvids</taxon>
        <taxon>Myrtales</taxon>
        <taxon>Myrtaceae</taxon>
        <taxon>Myrtoideae</taxon>
        <taxon>Eucalypteae</taxon>
        <taxon>Eucalyptus</taxon>
    </lineage>
</organism>
<feature type="compositionally biased region" description="Polar residues" evidence="1">
    <location>
        <begin position="94"/>
        <end position="107"/>
    </location>
</feature>